<dbReference type="GO" id="GO:0043957">
    <property type="term" value="F:acryloyl-CoA reductase (NADPH) activity"/>
    <property type="evidence" value="ECO:0007669"/>
    <property type="project" value="TreeGrafter"/>
</dbReference>
<dbReference type="Proteomes" id="UP000000933">
    <property type="component" value="Chromosome"/>
</dbReference>
<protein>
    <submittedName>
        <fullName evidence="2">Zinc-containing alcohol dehydrogenase superfamily</fullName>
        <ecNumber evidence="2">1.-.-.-</ecNumber>
    </submittedName>
</protein>
<dbReference type="InterPro" id="IPR014188">
    <property type="entry name" value="Acrylyl-CoA_reductase_AcuI"/>
</dbReference>
<keyword evidence="2" id="KW-0560">Oxidoreductase</keyword>
<dbReference type="SMART" id="SM00829">
    <property type="entry name" value="PKS_ER"/>
    <property type="match status" value="1"/>
</dbReference>
<sequence length="354" mass="37203">MWHGGACVAHLSQSLSLMFSALVLDDTEGEIQAQVRELQTDDLPRAESEEVHLEVLYSSLNYKDGLAVTGSGQVIRGDYPIVPGIDLVGRVLNTDHDAFEEGDRVIGTGWQLGEVAWGGYRQEARVAGRKLVPLPDGLSPAQAMIIGTAGFTAMLSVKALGEHDVSPGAGEVVVTGASGGAGSIAVALLDALGHEVVASTGSETAHAYLRALGADRIVHRRTLGEGPDRPMESGRWAGAIDAVGGDTLATLIAQLKRHGSVASFGNAGGHELRTTVLPFILRGVNLLGIDSNTCPNDRRRTAWGRLAQLLTEAHFDRIHARTISLADIPEASRALLAGEVQGRILVDVQGNGTA</sequence>
<dbReference type="EMBL" id="FP565814">
    <property type="protein sequence ID" value="CBH24488.1"/>
    <property type="molecule type" value="Genomic_DNA"/>
</dbReference>
<reference evidence="3" key="2">
    <citation type="submission" date="2010-04" db="EMBL/GenBank/DDBJ databases">
        <title>Genome sequence of Salinibacter ruber M8.</title>
        <authorList>
            <consortium name="Genoscope"/>
        </authorList>
    </citation>
    <scope>NUCLEOTIDE SEQUENCE [LARGE SCALE GENOMIC DNA]</scope>
    <source>
        <strain evidence="3">M8</strain>
    </source>
</reference>
<name>D5H8Y3_SALRM</name>
<dbReference type="KEGG" id="srm:SRM_01567"/>
<dbReference type="AlphaFoldDB" id="D5H8Y3"/>
<gene>
    <name evidence="2" type="ordered locus">SRM_01567</name>
</gene>
<feature type="domain" description="Enoyl reductase (ER)" evidence="1">
    <location>
        <begin position="29"/>
        <end position="346"/>
    </location>
</feature>
<evidence type="ECO:0000259" key="1">
    <source>
        <dbReference type="SMART" id="SM00829"/>
    </source>
</evidence>
<dbReference type="Pfam" id="PF00107">
    <property type="entry name" value="ADH_zinc_N"/>
    <property type="match status" value="1"/>
</dbReference>
<dbReference type="PATRIC" id="fig|761659.10.peg.1714"/>
<dbReference type="SUPFAM" id="SSF50129">
    <property type="entry name" value="GroES-like"/>
    <property type="match status" value="1"/>
</dbReference>
<dbReference type="NCBIfam" id="TIGR02823">
    <property type="entry name" value="oxido_YhdH"/>
    <property type="match status" value="1"/>
</dbReference>
<accession>D5H8Y3</accession>
<proteinExistence type="predicted"/>
<dbReference type="Gene3D" id="3.90.180.10">
    <property type="entry name" value="Medium-chain alcohol dehydrogenases, catalytic domain"/>
    <property type="match status" value="1"/>
</dbReference>
<evidence type="ECO:0000313" key="2">
    <source>
        <dbReference type="EMBL" id="CBH24488.1"/>
    </source>
</evidence>
<dbReference type="InterPro" id="IPR036291">
    <property type="entry name" value="NAD(P)-bd_dom_sf"/>
</dbReference>
<dbReference type="InterPro" id="IPR051397">
    <property type="entry name" value="Zn-ADH-like_protein"/>
</dbReference>
<dbReference type="Gene3D" id="3.40.50.720">
    <property type="entry name" value="NAD(P)-binding Rossmann-like Domain"/>
    <property type="match status" value="1"/>
</dbReference>
<dbReference type="InterPro" id="IPR013149">
    <property type="entry name" value="ADH-like_C"/>
</dbReference>
<dbReference type="PANTHER" id="PTHR43677:SF1">
    <property type="entry name" value="ACRYLYL-COA REDUCTASE ACUI-RELATED"/>
    <property type="match status" value="1"/>
</dbReference>
<dbReference type="SUPFAM" id="SSF51735">
    <property type="entry name" value="NAD(P)-binding Rossmann-fold domains"/>
    <property type="match status" value="1"/>
</dbReference>
<dbReference type="InterPro" id="IPR020843">
    <property type="entry name" value="ER"/>
</dbReference>
<dbReference type="Pfam" id="PF08240">
    <property type="entry name" value="ADH_N"/>
    <property type="match status" value="1"/>
</dbReference>
<dbReference type="CDD" id="cd08288">
    <property type="entry name" value="MDR_yhdh"/>
    <property type="match status" value="1"/>
</dbReference>
<dbReference type="InterPro" id="IPR013154">
    <property type="entry name" value="ADH-like_N"/>
</dbReference>
<dbReference type="PANTHER" id="PTHR43677">
    <property type="entry name" value="SHORT-CHAIN DEHYDROGENASE/REDUCTASE"/>
    <property type="match status" value="1"/>
</dbReference>
<evidence type="ECO:0000313" key="3">
    <source>
        <dbReference type="Proteomes" id="UP000000933"/>
    </source>
</evidence>
<dbReference type="HOGENOM" id="CLU_026673_26_3_10"/>
<dbReference type="InterPro" id="IPR011032">
    <property type="entry name" value="GroES-like_sf"/>
</dbReference>
<organism evidence="2 3">
    <name type="scientific">Salinibacter ruber (strain M8)</name>
    <dbReference type="NCBI Taxonomy" id="761659"/>
    <lineage>
        <taxon>Bacteria</taxon>
        <taxon>Pseudomonadati</taxon>
        <taxon>Rhodothermota</taxon>
        <taxon>Rhodothermia</taxon>
        <taxon>Rhodothermales</taxon>
        <taxon>Salinibacteraceae</taxon>
        <taxon>Salinibacter</taxon>
    </lineage>
</organism>
<dbReference type="EC" id="1.-.-.-" evidence="2"/>
<reference evidence="2 3" key="1">
    <citation type="journal article" date="2010" name="ISME J.">
        <title>Fine-scale evolution: genomic, phenotypic and ecological differentiation in two coexisting Salinibacter ruber strains.</title>
        <authorList>
            <person name="Pena A."/>
            <person name="Teeling H."/>
            <person name="Huerta-Cepas J."/>
            <person name="Santos F."/>
            <person name="Yarza P."/>
            <person name="Brito-Echeverria J."/>
            <person name="Lucio M."/>
            <person name="Schmitt-Kopplin P."/>
            <person name="Meseguer I."/>
            <person name="Schenowitz C."/>
            <person name="Dossat C."/>
            <person name="Barbe V."/>
            <person name="Dopazo J."/>
            <person name="Rossello-Mora R."/>
            <person name="Schuler M."/>
            <person name="Glockner F.O."/>
            <person name="Amann R."/>
            <person name="Gabaldon T."/>
            <person name="Anton J."/>
        </authorList>
    </citation>
    <scope>NUCLEOTIDE SEQUENCE [LARGE SCALE GENOMIC DNA]</scope>
    <source>
        <strain evidence="2 3">M8</strain>
    </source>
</reference>